<accession>A0ABY8CBA4</accession>
<evidence type="ECO:0000313" key="3">
    <source>
        <dbReference type="Proteomes" id="UP001222275"/>
    </source>
</evidence>
<keyword evidence="1" id="KW-0472">Membrane</keyword>
<evidence type="ECO:0000313" key="2">
    <source>
        <dbReference type="EMBL" id="WEJ62772.1"/>
    </source>
</evidence>
<keyword evidence="1" id="KW-0812">Transmembrane</keyword>
<keyword evidence="1" id="KW-1133">Transmembrane helix</keyword>
<feature type="transmembrane region" description="Helical" evidence="1">
    <location>
        <begin position="41"/>
        <end position="63"/>
    </location>
</feature>
<dbReference type="Proteomes" id="UP001222275">
    <property type="component" value="Chromosome"/>
</dbReference>
<sequence>MAESVLEPSKVIPAEQLDSKSFNAELLDIELPLEPGFDWLAFWHTGSMVLITILILSGLVYLLRYSQMAKNGLLSAPFILRWQLWRLKRILNNESHEKLAFVPQETLCEFYLWSQSLNTLLARTCGELEEGLIQELRELNELSEYMTFSDMVVSRETYYQALQEAQILANKVLSFQVVFRCLFNSFFARGSQ</sequence>
<proteinExistence type="predicted"/>
<evidence type="ECO:0000256" key="1">
    <source>
        <dbReference type="SAM" id="Phobius"/>
    </source>
</evidence>
<name>A0ABY8CBA4_9GAMM</name>
<dbReference type="EMBL" id="CP102381">
    <property type="protein sequence ID" value="WEJ62772.1"/>
    <property type="molecule type" value="Genomic_DNA"/>
</dbReference>
<protein>
    <submittedName>
        <fullName evidence="2">Uncharacterized protein</fullName>
    </submittedName>
</protein>
<keyword evidence="3" id="KW-1185">Reference proteome</keyword>
<gene>
    <name evidence="2" type="ORF">NR989_00575</name>
</gene>
<organism evidence="2 3">
    <name type="scientific">Thiomicrorhabdus lithotrophica</name>
    <dbReference type="NCBI Taxonomy" id="2949997"/>
    <lineage>
        <taxon>Bacteria</taxon>
        <taxon>Pseudomonadati</taxon>
        <taxon>Pseudomonadota</taxon>
        <taxon>Gammaproteobacteria</taxon>
        <taxon>Thiotrichales</taxon>
        <taxon>Piscirickettsiaceae</taxon>
        <taxon>Thiomicrorhabdus</taxon>
    </lineage>
</organism>
<reference evidence="2 3" key="1">
    <citation type="submission" date="2022-06" db="EMBL/GenBank/DDBJ databases">
        <title>Thiomicrohabdus sp. nov, an obligately chemolithoautotrophic, sulfur-oxidizing bacterium isolated from beach of Guanyin Mountain. Amoy.</title>
        <authorList>
            <person name="Zhu H."/>
        </authorList>
    </citation>
    <scope>NUCLEOTIDE SEQUENCE [LARGE SCALE GENOMIC DNA]</scope>
    <source>
        <strain evidence="2 3">XGS-01</strain>
    </source>
</reference>
<dbReference type="RefSeq" id="WP_275595028.1">
    <property type="nucleotide sequence ID" value="NZ_CP102381.1"/>
</dbReference>